<evidence type="ECO:0000313" key="3">
    <source>
        <dbReference type="Proteomes" id="UP000037566"/>
    </source>
</evidence>
<dbReference type="Proteomes" id="UP000037566">
    <property type="component" value="Unassembled WGS sequence"/>
</dbReference>
<evidence type="ECO:0000256" key="1">
    <source>
        <dbReference type="SAM" id="Phobius"/>
    </source>
</evidence>
<keyword evidence="1" id="KW-1133">Transmembrane helix</keyword>
<organism evidence="2 3">
    <name type="scientific">Komagataeibacter europaeus</name>
    <name type="common">Gluconacetobacter europaeus</name>
    <dbReference type="NCBI Taxonomy" id="33995"/>
    <lineage>
        <taxon>Bacteria</taxon>
        <taxon>Pseudomonadati</taxon>
        <taxon>Pseudomonadota</taxon>
        <taxon>Alphaproteobacteria</taxon>
        <taxon>Acetobacterales</taxon>
        <taxon>Acetobacteraceae</taxon>
        <taxon>Komagataeibacter</taxon>
    </lineage>
</organism>
<gene>
    <name evidence="2" type="ORF">KOEU_37700</name>
</gene>
<name>A0A0M0EBT5_KOMEU</name>
<feature type="transmembrane region" description="Helical" evidence="1">
    <location>
        <begin position="100"/>
        <end position="121"/>
    </location>
</feature>
<sequence length="201" mass="21536">MQSVFNQPEKLTTFIFSGRLGKEFGREFTLSVSSVREGIRALCLQIPGLEQFLNRSERNGLTYAVFNGDRNISETELQLDGTQAVVRIAPVIIGSKKQGAFQTILGAVMVAAGFVLSFTPWAAASPFLYKMGAAMMLGGVAQMLAPSGTQGMTDTKETRKSYSFGSATNTSAAGRPVPGFYGKTLIGGPIISGETYVEQQQ</sequence>
<keyword evidence="3" id="KW-1185">Reference proteome</keyword>
<accession>A0A0M0EBT5</accession>
<proteinExistence type="predicted"/>
<evidence type="ECO:0000313" key="2">
    <source>
        <dbReference type="EMBL" id="KON62742.1"/>
    </source>
</evidence>
<dbReference type="PATRIC" id="fig|33995.3.peg.4172"/>
<keyword evidence="1" id="KW-0472">Membrane</keyword>
<comment type="caution">
    <text evidence="2">The sequence shown here is derived from an EMBL/GenBank/DDBJ whole genome shotgun (WGS) entry which is preliminary data.</text>
</comment>
<keyword evidence="1" id="KW-0812">Transmembrane</keyword>
<dbReference type="OrthoDB" id="5617695at2"/>
<reference evidence="2" key="1">
    <citation type="submission" date="2015-08" db="EMBL/GenBank/DDBJ databases">
        <title>Draft genome sequence of Komagataeibacter europaeus CECT 8546 a cellulose producer strain from vinegar produced by the traditional method.</title>
        <authorList>
            <person name="Poehlein A."/>
            <person name="Valera M.J."/>
            <person name="Haack F.S."/>
            <person name="Mas A."/>
            <person name="Daniel R."/>
            <person name="Streit W.R."/>
            <person name="Mateo E."/>
        </authorList>
    </citation>
    <scope>NUCLEOTIDE SEQUENCE [LARGE SCALE GENOMIC DNA]</scope>
    <source>
        <strain evidence="2">CECT 8546</strain>
    </source>
</reference>
<dbReference type="EMBL" id="LHUQ01000072">
    <property type="protein sequence ID" value="KON62742.1"/>
    <property type="molecule type" value="Genomic_DNA"/>
</dbReference>
<protein>
    <submittedName>
        <fullName evidence="2">Bacteriophage lambda tail assembly protein I</fullName>
    </submittedName>
</protein>
<dbReference type="AlphaFoldDB" id="A0A0M0EBT5"/>
<dbReference type="STRING" id="33995.KOEU_37700"/>